<dbReference type="Gene3D" id="3.40.640.10">
    <property type="entry name" value="Type I PLP-dependent aspartate aminotransferase-like (Major domain)"/>
    <property type="match status" value="1"/>
</dbReference>
<dbReference type="GO" id="GO:0016829">
    <property type="term" value="F:lyase activity"/>
    <property type="evidence" value="ECO:0007669"/>
    <property type="project" value="UniProtKB-KW"/>
</dbReference>
<comment type="similarity">
    <text evidence="2">Belongs to the class-V pyridoxal-phosphate-dependent aminotransferase family. Csd subfamily.</text>
</comment>
<comment type="caution">
    <text evidence="7">The sequence shown here is derived from an EMBL/GenBank/DDBJ whole genome shotgun (WGS) entry which is preliminary data.</text>
</comment>
<dbReference type="EMBL" id="JAAMOX010000003">
    <property type="protein sequence ID" value="NIH55263.1"/>
    <property type="molecule type" value="Genomic_DNA"/>
</dbReference>
<dbReference type="PANTHER" id="PTHR43586:SF8">
    <property type="entry name" value="CYSTEINE DESULFURASE 1, CHLOROPLASTIC"/>
    <property type="match status" value="1"/>
</dbReference>
<evidence type="ECO:0000256" key="1">
    <source>
        <dbReference type="ARBA" id="ARBA00001933"/>
    </source>
</evidence>
<dbReference type="PROSITE" id="PS00595">
    <property type="entry name" value="AA_TRANSFER_CLASS_5"/>
    <property type="match status" value="1"/>
</dbReference>
<dbReference type="EMBL" id="JAAMOX010000002">
    <property type="protein sequence ID" value="NIH54061.1"/>
    <property type="molecule type" value="Genomic_DNA"/>
</dbReference>
<keyword evidence="7" id="KW-0456">Lyase</keyword>
<dbReference type="RefSeq" id="WP_208402644.1">
    <property type="nucleotide sequence ID" value="NZ_JAAMOX010000002.1"/>
</dbReference>
<evidence type="ECO:0000256" key="2">
    <source>
        <dbReference type="ARBA" id="ARBA00010447"/>
    </source>
</evidence>
<dbReference type="AlphaFoldDB" id="A0A7X5R1U9"/>
<proteinExistence type="inferred from homology"/>
<dbReference type="InterPro" id="IPR000192">
    <property type="entry name" value="Aminotrans_V_dom"/>
</dbReference>
<evidence type="ECO:0000313" key="8">
    <source>
        <dbReference type="EMBL" id="NIH55263.1"/>
    </source>
</evidence>
<keyword evidence="3" id="KW-0663">Pyridoxal phosphate</keyword>
<reference evidence="7 9" key="1">
    <citation type="submission" date="2020-02" db="EMBL/GenBank/DDBJ databases">
        <title>Sequencing the genomes of 1000 actinobacteria strains.</title>
        <authorList>
            <person name="Klenk H.-P."/>
        </authorList>
    </citation>
    <scope>NUCLEOTIDE SEQUENCE [LARGE SCALE GENOMIC DNA]</scope>
    <source>
        <strain evidence="7 9">DSM 27960</strain>
    </source>
</reference>
<comment type="cofactor">
    <cofactor evidence="1 5">
        <name>pyridoxal 5'-phosphate</name>
        <dbReference type="ChEBI" id="CHEBI:597326"/>
    </cofactor>
</comment>
<dbReference type="InterPro" id="IPR015421">
    <property type="entry name" value="PyrdxlP-dep_Trfase_major"/>
</dbReference>
<evidence type="ECO:0000256" key="5">
    <source>
        <dbReference type="RuleBase" id="RU004504"/>
    </source>
</evidence>
<dbReference type="InterPro" id="IPR015424">
    <property type="entry name" value="PyrdxlP-dep_Trfase"/>
</dbReference>
<accession>A0A7X5R1U9</accession>
<protein>
    <submittedName>
        <fullName evidence="7">Selenocysteine lyase/cysteine desulfurase</fullName>
    </submittedName>
</protein>
<dbReference type="SUPFAM" id="SSF53383">
    <property type="entry name" value="PLP-dependent transferases"/>
    <property type="match status" value="1"/>
</dbReference>
<evidence type="ECO:0000313" key="9">
    <source>
        <dbReference type="Proteomes" id="UP000541033"/>
    </source>
</evidence>
<sequence>MMSIPSVIEVAKPLLDVTGSDLMVPLLDGSQSRYVNLDYAASAPALGVVADRVTEALGLYASVHRGAGYASDISTTAYENARDTVARFVGAPAGYPVIFTRNTTDSLNLLASAVPGDTLVLDIEHHANFLPWSPRGRRVLTALDTLDETLEALENELRRQPAALVAVTGASNVTGEVLPLRRIADVVHKFGTRLAVDGAQLVPHRRVNMREQGIDYLAFSGHKTYAPFGAGVLVGRRDWLDKAEPYLRGGGAVTTVDTEQQGWRTGPHRHEGGSPNVLGVIGLARAVEALAELDPSEWYQHEAELREACISGLGQIPQARVLQIFSDSEAPVGVVSFSLDGVDSRHLAVVLAAEYGIGVRDGKFCAHPLLARLQQTSPALRVSFGVGSTKRDVTALLTALTDYLAHGPRGLYERVDDNWVVVNDVRDRPSWAQLPDEDREYFGCAG</sequence>
<dbReference type="Proteomes" id="UP000541033">
    <property type="component" value="Unassembled WGS sequence"/>
</dbReference>
<organism evidence="7 9">
    <name type="scientific">Lysinibacter cavernae</name>
    <dbReference type="NCBI Taxonomy" id="1640652"/>
    <lineage>
        <taxon>Bacteria</taxon>
        <taxon>Bacillati</taxon>
        <taxon>Actinomycetota</taxon>
        <taxon>Actinomycetes</taxon>
        <taxon>Micrococcales</taxon>
        <taxon>Microbacteriaceae</taxon>
        <taxon>Lysinibacter</taxon>
    </lineage>
</organism>
<name>A0A7X5R1U9_9MICO</name>
<dbReference type="Pfam" id="PF00266">
    <property type="entry name" value="Aminotran_5"/>
    <property type="match status" value="1"/>
</dbReference>
<gene>
    <name evidence="7" type="ORF">FHX76_001957</name>
    <name evidence="8" type="ORF">FHX76_003178</name>
</gene>
<feature type="domain" description="Aminotransferase class V" evidence="6">
    <location>
        <begin position="35"/>
        <end position="396"/>
    </location>
</feature>
<evidence type="ECO:0000256" key="4">
    <source>
        <dbReference type="ARBA" id="ARBA00050776"/>
    </source>
</evidence>
<dbReference type="InterPro" id="IPR015422">
    <property type="entry name" value="PyrdxlP-dep_Trfase_small"/>
</dbReference>
<dbReference type="InterPro" id="IPR020578">
    <property type="entry name" value="Aminotrans_V_PyrdxlP_BS"/>
</dbReference>
<dbReference type="Gene3D" id="3.90.1150.10">
    <property type="entry name" value="Aspartate Aminotransferase, domain 1"/>
    <property type="match status" value="1"/>
</dbReference>
<dbReference type="PANTHER" id="PTHR43586">
    <property type="entry name" value="CYSTEINE DESULFURASE"/>
    <property type="match status" value="1"/>
</dbReference>
<dbReference type="GO" id="GO:0031071">
    <property type="term" value="F:cysteine desulfurase activity"/>
    <property type="evidence" value="ECO:0007669"/>
    <property type="project" value="UniProtKB-EC"/>
</dbReference>
<comment type="catalytic activity">
    <reaction evidence="4">
        <text>(sulfur carrier)-H + L-cysteine = (sulfur carrier)-SH + L-alanine</text>
        <dbReference type="Rhea" id="RHEA:43892"/>
        <dbReference type="Rhea" id="RHEA-COMP:14737"/>
        <dbReference type="Rhea" id="RHEA-COMP:14739"/>
        <dbReference type="ChEBI" id="CHEBI:29917"/>
        <dbReference type="ChEBI" id="CHEBI:35235"/>
        <dbReference type="ChEBI" id="CHEBI:57972"/>
        <dbReference type="ChEBI" id="CHEBI:64428"/>
        <dbReference type="EC" id="2.8.1.7"/>
    </reaction>
</comment>
<evidence type="ECO:0000256" key="3">
    <source>
        <dbReference type="ARBA" id="ARBA00022898"/>
    </source>
</evidence>
<evidence type="ECO:0000259" key="6">
    <source>
        <dbReference type="Pfam" id="PF00266"/>
    </source>
</evidence>
<keyword evidence="9" id="KW-1185">Reference proteome</keyword>
<evidence type="ECO:0000313" key="7">
    <source>
        <dbReference type="EMBL" id="NIH54061.1"/>
    </source>
</evidence>